<evidence type="ECO:0000256" key="8">
    <source>
        <dbReference type="ARBA" id="ARBA00023186"/>
    </source>
</evidence>
<dbReference type="RefSeq" id="XP_062737895.1">
    <property type="nucleotide sequence ID" value="XM_062874721.1"/>
</dbReference>
<dbReference type="EMBL" id="JAFFGZ010000001">
    <property type="protein sequence ID" value="KAK4648920.1"/>
    <property type="molecule type" value="Genomic_DNA"/>
</dbReference>
<evidence type="ECO:0000256" key="10">
    <source>
        <dbReference type="ARBA" id="ARBA00031521"/>
    </source>
</evidence>
<evidence type="ECO:0000256" key="12">
    <source>
        <dbReference type="SAM" id="Coils"/>
    </source>
</evidence>
<reference evidence="13 14" key="1">
    <citation type="journal article" date="2023" name="bioRxiv">
        <title>High-quality genome assemblies of four members of thePodospora anserinaspecies complex.</title>
        <authorList>
            <person name="Ament-Velasquez S.L."/>
            <person name="Vogan A.A."/>
            <person name="Wallerman O."/>
            <person name="Hartmann F."/>
            <person name="Gautier V."/>
            <person name="Silar P."/>
            <person name="Giraud T."/>
            <person name="Johannesson H."/>
        </authorList>
    </citation>
    <scope>NUCLEOTIDE SEQUENCE [LARGE SCALE GENOMIC DNA]</scope>
    <source>
        <strain evidence="13 14">CBS 112042</strain>
    </source>
</reference>
<keyword evidence="4 11" id="KW-0999">Mitochondrion inner membrane</keyword>
<name>A0ABR0FZN3_9PEZI</name>
<evidence type="ECO:0000256" key="1">
    <source>
        <dbReference type="ARBA" id="ARBA00004434"/>
    </source>
</evidence>
<proteinExistence type="inferred from homology"/>
<comment type="function">
    <text evidence="9 11">Essential for the assembly of ubiquinol-cytochrome c reductase. It has a direct effect on the correct occurrence of the Rieske protein, core 4, core 5 and apocytochrome b.</text>
</comment>
<protein>
    <recommendedName>
        <fullName evidence="10 11">Cytochrome b mRNA-processing protein 4</fullName>
    </recommendedName>
</protein>
<dbReference type="Proteomes" id="UP001322138">
    <property type="component" value="Unassembled WGS sequence"/>
</dbReference>
<comment type="subcellular location">
    <subcellularLocation>
        <location evidence="1 11">Mitochondrion inner membrane</location>
        <topology evidence="1 11">Single-pass membrane protein</topology>
    </subcellularLocation>
</comment>
<evidence type="ECO:0000313" key="14">
    <source>
        <dbReference type="Proteomes" id="UP001322138"/>
    </source>
</evidence>
<keyword evidence="12" id="KW-0175">Coiled coil</keyword>
<keyword evidence="8 11" id="KW-0143">Chaperone</keyword>
<accession>A0ABR0FZN3</accession>
<evidence type="ECO:0000256" key="11">
    <source>
        <dbReference type="RuleBase" id="RU368005"/>
    </source>
</evidence>
<keyword evidence="6 11" id="KW-0496">Mitochondrion</keyword>
<keyword evidence="5" id="KW-1133">Transmembrane helix</keyword>
<evidence type="ECO:0000256" key="3">
    <source>
        <dbReference type="ARBA" id="ARBA00022692"/>
    </source>
</evidence>
<dbReference type="InterPro" id="IPR012420">
    <property type="entry name" value="Cbp4"/>
</dbReference>
<comment type="caution">
    <text evidence="13">The sequence shown here is derived from an EMBL/GenBank/DDBJ whole genome shotgun (WGS) entry which is preliminary data.</text>
</comment>
<sequence>MGKVNWWLWTKMLAAGGGVIWGGPALVRYLQPTDEELFQKYNPELQKRSLERRYEREKEFDDFVVKLKEQAKSDKPIWILQAEEEKANATNMARQQKLAESLRLAEEVKARREAMRKETGLPVDSGKQGK</sequence>
<evidence type="ECO:0000313" key="13">
    <source>
        <dbReference type="EMBL" id="KAK4648920.1"/>
    </source>
</evidence>
<feature type="coiled-coil region" evidence="12">
    <location>
        <begin position="79"/>
        <end position="118"/>
    </location>
</feature>
<keyword evidence="3" id="KW-0812">Transmembrane</keyword>
<organism evidence="13 14">
    <name type="scientific">Podospora bellae-mahoneyi</name>
    <dbReference type="NCBI Taxonomy" id="2093777"/>
    <lineage>
        <taxon>Eukaryota</taxon>
        <taxon>Fungi</taxon>
        <taxon>Dikarya</taxon>
        <taxon>Ascomycota</taxon>
        <taxon>Pezizomycotina</taxon>
        <taxon>Sordariomycetes</taxon>
        <taxon>Sordariomycetidae</taxon>
        <taxon>Sordariales</taxon>
        <taxon>Podosporaceae</taxon>
        <taxon>Podospora</taxon>
    </lineage>
</organism>
<evidence type="ECO:0000256" key="2">
    <source>
        <dbReference type="ARBA" id="ARBA00006780"/>
    </source>
</evidence>
<dbReference type="PANTHER" id="PTHR28202">
    <property type="entry name" value="ASSEMBLY FACTOR CBP4"/>
    <property type="match status" value="1"/>
</dbReference>
<dbReference type="Pfam" id="PF07960">
    <property type="entry name" value="CBP4"/>
    <property type="match status" value="1"/>
</dbReference>
<evidence type="ECO:0000256" key="7">
    <source>
        <dbReference type="ARBA" id="ARBA00023136"/>
    </source>
</evidence>
<dbReference type="GeneID" id="87894203"/>
<evidence type="ECO:0000256" key="5">
    <source>
        <dbReference type="ARBA" id="ARBA00022989"/>
    </source>
</evidence>
<evidence type="ECO:0000256" key="6">
    <source>
        <dbReference type="ARBA" id="ARBA00023128"/>
    </source>
</evidence>
<gene>
    <name evidence="13" type="primary">cbp4</name>
    <name evidence="13" type="ORF">QC761_114460</name>
</gene>
<keyword evidence="14" id="KW-1185">Reference proteome</keyword>
<evidence type="ECO:0000256" key="4">
    <source>
        <dbReference type="ARBA" id="ARBA00022792"/>
    </source>
</evidence>
<keyword evidence="7" id="KW-0472">Membrane</keyword>
<comment type="similarity">
    <text evidence="2 11">Belongs to the CBP4 family.</text>
</comment>
<evidence type="ECO:0000256" key="9">
    <source>
        <dbReference type="ARBA" id="ARBA00025413"/>
    </source>
</evidence>
<dbReference type="PANTHER" id="PTHR28202:SF1">
    <property type="entry name" value="ASSEMBLY FACTOR CBP4"/>
    <property type="match status" value="1"/>
</dbReference>